<dbReference type="InterPro" id="IPR036390">
    <property type="entry name" value="WH_DNA-bd_sf"/>
</dbReference>
<protein>
    <submittedName>
        <fullName evidence="4">WYL domain-containing protein</fullName>
    </submittedName>
</protein>
<dbReference type="InterPro" id="IPR036388">
    <property type="entry name" value="WH-like_DNA-bd_sf"/>
</dbReference>
<sequence length="321" mass="35509">MSTSVRLLELLALLQNHRYWAGEDLAHRLEVSPRTLRRAVEQLRDHGYPVHTARGVGGGYQLVPGAVLPPLVLSEAEAAAVVLGLKEVASGVYPTSADAAVSAMAKIVQVLPMRIRRRIDSLRTVAMPRAERQQAGVADVAALTTVALACRDNEALRFAYRARDGLVSERVVHPHRTTSVDHRLYLIAWDLDRADWRTFRIDRIDNPIRSGKRFTPRQLPDSDPVEYVHEQIRSLPARYPIRATVQAPAERVKREVAQYGTVEPIDDGSCGVYIPADSLDWATFCLGAIGAPLVVHGPPEAIDYIHSWGQRLIAGTESRTS</sequence>
<dbReference type="PROSITE" id="PS52050">
    <property type="entry name" value="WYL"/>
    <property type="match status" value="1"/>
</dbReference>
<dbReference type="InterPro" id="IPR001034">
    <property type="entry name" value="DeoR_HTH"/>
</dbReference>
<keyword evidence="5" id="KW-1185">Reference proteome</keyword>
<dbReference type="InterPro" id="IPR013196">
    <property type="entry name" value="HTH_11"/>
</dbReference>
<dbReference type="InterPro" id="IPR026881">
    <property type="entry name" value="WYL_dom"/>
</dbReference>
<keyword evidence="1" id="KW-0805">Transcription regulation</keyword>
<dbReference type="PIRSF" id="PIRSF016838">
    <property type="entry name" value="PafC"/>
    <property type="match status" value="1"/>
</dbReference>
<dbReference type="Gene3D" id="1.10.10.10">
    <property type="entry name" value="Winged helix-like DNA-binding domain superfamily/Winged helix DNA-binding domain"/>
    <property type="match status" value="1"/>
</dbReference>
<dbReference type="Pfam" id="PF08279">
    <property type="entry name" value="HTH_11"/>
    <property type="match status" value="1"/>
</dbReference>
<dbReference type="Pfam" id="PF25583">
    <property type="entry name" value="WCX"/>
    <property type="match status" value="1"/>
</dbReference>
<evidence type="ECO:0000313" key="4">
    <source>
        <dbReference type="EMBL" id="WGW13438.1"/>
    </source>
</evidence>
<name>A0ABY8QWR9_9MICO</name>
<dbReference type="PROSITE" id="PS51000">
    <property type="entry name" value="HTH_DEOR_2"/>
    <property type="match status" value="1"/>
</dbReference>
<gene>
    <name evidence="4" type="ORF">LWF01_06690</name>
</gene>
<evidence type="ECO:0000256" key="2">
    <source>
        <dbReference type="ARBA" id="ARBA00023163"/>
    </source>
</evidence>
<reference evidence="4 5" key="1">
    <citation type="submission" date="2023-05" db="EMBL/GenBank/DDBJ databases">
        <title>Lithophilousrod everest ZFBP1038 complete genpme.</title>
        <authorList>
            <person name="Tian M."/>
        </authorList>
    </citation>
    <scope>NUCLEOTIDE SEQUENCE [LARGE SCALE GENOMIC DNA]</scope>
    <source>
        <strain evidence="4 5">ZFBP1038</strain>
    </source>
</reference>
<dbReference type="RefSeq" id="WP_349640261.1">
    <property type="nucleotide sequence ID" value="NZ_CP090958.1"/>
</dbReference>
<accession>A0ABY8QWR9</accession>
<dbReference type="PANTHER" id="PTHR34580:SF3">
    <property type="entry name" value="PROTEIN PAFB"/>
    <property type="match status" value="1"/>
</dbReference>
<proteinExistence type="predicted"/>
<evidence type="ECO:0000259" key="3">
    <source>
        <dbReference type="PROSITE" id="PS51000"/>
    </source>
</evidence>
<dbReference type="InterPro" id="IPR051534">
    <property type="entry name" value="CBASS_pafABC_assoc_protein"/>
</dbReference>
<dbReference type="Proteomes" id="UP001209083">
    <property type="component" value="Chromosome"/>
</dbReference>
<dbReference type="Pfam" id="PF13280">
    <property type="entry name" value="WYL"/>
    <property type="match status" value="1"/>
</dbReference>
<dbReference type="SUPFAM" id="SSF46785">
    <property type="entry name" value="Winged helix' DNA-binding domain"/>
    <property type="match status" value="1"/>
</dbReference>
<dbReference type="PANTHER" id="PTHR34580">
    <property type="match status" value="1"/>
</dbReference>
<evidence type="ECO:0000256" key="1">
    <source>
        <dbReference type="ARBA" id="ARBA00023015"/>
    </source>
</evidence>
<dbReference type="InterPro" id="IPR057727">
    <property type="entry name" value="WCX_dom"/>
</dbReference>
<feature type="domain" description="HTH deoR-type" evidence="3">
    <location>
        <begin position="3"/>
        <end position="61"/>
    </location>
</feature>
<evidence type="ECO:0000313" key="5">
    <source>
        <dbReference type="Proteomes" id="UP001209083"/>
    </source>
</evidence>
<organism evidence="4 5">
    <name type="scientific">Saxibacter everestensis</name>
    <dbReference type="NCBI Taxonomy" id="2909229"/>
    <lineage>
        <taxon>Bacteria</taxon>
        <taxon>Bacillati</taxon>
        <taxon>Actinomycetota</taxon>
        <taxon>Actinomycetes</taxon>
        <taxon>Micrococcales</taxon>
        <taxon>Brevibacteriaceae</taxon>
        <taxon>Saxibacter</taxon>
    </lineage>
</organism>
<keyword evidence="2" id="KW-0804">Transcription</keyword>
<dbReference type="EMBL" id="CP090958">
    <property type="protein sequence ID" value="WGW13438.1"/>
    <property type="molecule type" value="Genomic_DNA"/>
</dbReference>
<dbReference type="InterPro" id="IPR028349">
    <property type="entry name" value="PafC-like"/>
</dbReference>